<feature type="transmembrane region" description="Helical" evidence="5">
    <location>
        <begin position="260"/>
        <end position="278"/>
    </location>
</feature>
<organism evidence="6 7">
    <name type="scientific">Mytilus galloprovincialis</name>
    <name type="common">Mediterranean mussel</name>
    <dbReference type="NCBI Taxonomy" id="29158"/>
    <lineage>
        <taxon>Eukaryota</taxon>
        <taxon>Metazoa</taxon>
        <taxon>Spiralia</taxon>
        <taxon>Lophotrochozoa</taxon>
        <taxon>Mollusca</taxon>
        <taxon>Bivalvia</taxon>
        <taxon>Autobranchia</taxon>
        <taxon>Pteriomorphia</taxon>
        <taxon>Mytilida</taxon>
        <taxon>Mytiloidea</taxon>
        <taxon>Mytilidae</taxon>
        <taxon>Mytilinae</taxon>
        <taxon>Mytilus</taxon>
    </lineage>
</organism>
<evidence type="ECO:0000256" key="2">
    <source>
        <dbReference type="ARBA" id="ARBA00022692"/>
    </source>
</evidence>
<sequence>MDYVYKKRLTRMEKEEESTQLLSTKSNCLKWMSLLAGGLAHAMLASNLIFYVYINDIKARFRYDQKEVEAFASMLNAGIGLGFVPNLIGQKLKSAWVLAFGMVLSTIGILMLWSSTKMVSFYEDKSWLMALYFLISGLGGSVGYIMALRFNADHFADDKRGRVIAVMFVFIDSGMISFTLIYYHAFPPETRFERLLILLVSFNAVVYIFCMIFLRPPSSNIPSVDESELQTSGFKYETLQEERQILTETSFRDLLVNADYHLLAWMCSLTFAVSLLLSNNMTVLTKEEELSSFDNVTTLLYPPIVIVSALSFSAVSDKIKNVVSRITFLIIGGLFLALSSLLNAFLSSHKAVIATALVLAAIGTGLVYTIGPTTMSEQFHIDNFMRNWGIVMFMRAILIIILHVIFGAFYDIEIKDTDGLFCKGLHCTRNGYILTCVVSFIAIGLGVCLNFRVNKRRSQT</sequence>
<dbReference type="AlphaFoldDB" id="A0A8B6FKI6"/>
<keyword evidence="4 5" id="KW-0472">Membrane</keyword>
<dbReference type="SUPFAM" id="SSF103473">
    <property type="entry name" value="MFS general substrate transporter"/>
    <property type="match status" value="1"/>
</dbReference>
<feature type="transmembrane region" description="Helical" evidence="5">
    <location>
        <begin position="31"/>
        <end position="54"/>
    </location>
</feature>
<keyword evidence="7" id="KW-1185">Reference proteome</keyword>
<protein>
    <recommendedName>
        <fullName evidence="8">Nodulin-like domain-containing protein</fullName>
    </recommendedName>
</protein>
<dbReference type="GO" id="GO:0016020">
    <property type="term" value="C:membrane"/>
    <property type="evidence" value="ECO:0007669"/>
    <property type="project" value="UniProtKB-SubCell"/>
</dbReference>
<proteinExistence type="predicted"/>
<evidence type="ECO:0000313" key="6">
    <source>
        <dbReference type="EMBL" id="VDI51682.1"/>
    </source>
</evidence>
<dbReference type="GO" id="GO:0022857">
    <property type="term" value="F:transmembrane transporter activity"/>
    <property type="evidence" value="ECO:0007669"/>
    <property type="project" value="InterPro"/>
</dbReference>
<feature type="transmembrane region" description="Helical" evidence="5">
    <location>
        <begin position="195"/>
        <end position="214"/>
    </location>
</feature>
<dbReference type="Gene3D" id="1.20.1250.20">
    <property type="entry name" value="MFS general substrate transporter like domains"/>
    <property type="match status" value="2"/>
</dbReference>
<accession>A0A8B6FKI6</accession>
<dbReference type="PANTHER" id="PTHR21576:SF158">
    <property type="entry name" value="RIBOSOMAL RNA-PROCESSING PROTEIN 12-LIKE CONSERVED DOMAIN-CONTAINING PROTEIN"/>
    <property type="match status" value="1"/>
</dbReference>
<evidence type="ECO:0008006" key="8">
    <source>
        <dbReference type="Google" id="ProtNLM"/>
    </source>
</evidence>
<feature type="transmembrane region" description="Helical" evidence="5">
    <location>
        <begin position="70"/>
        <end position="88"/>
    </location>
</feature>
<evidence type="ECO:0000256" key="3">
    <source>
        <dbReference type="ARBA" id="ARBA00022989"/>
    </source>
</evidence>
<name>A0A8B6FKI6_MYTGA</name>
<dbReference type="InterPro" id="IPR011701">
    <property type="entry name" value="MFS"/>
</dbReference>
<feature type="transmembrane region" description="Helical" evidence="5">
    <location>
        <begin position="432"/>
        <end position="451"/>
    </location>
</feature>
<dbReference type="EMBL" id="UYJE01007083">
    <property type="protein sequence ID" value="VDI51682.1"/>
    <property type="molecule type" value="Genomic_DNA"/>
</dbReference>
<keyword evidence="3 5" id="KW-1133">Transmembrane helix</keyword>
<gene>
    <name evidence="6" type="ORF">MGAL_10B060218</name>
</gene>
<evidence type="ECO:0000313" key="7">
    <source>
        <dbReference type="Proteomes" id="UP000596742"/>
    </source>
</evidence>
<dbReference type="InterPro" id="IPR036259">
    <property type="entry name" value="MFS_trans_sf"/>
</dbReference>
<dbReference type="Pfam" id="PF07690">
    <property type="entry name" value="MFS_1"/>
    <property type="match status" value="1"/>
</dbReference>
<reference evidence="6" key="1">
    <citation type="submission" date="2018-11" db="EMBL/GenBank/DDBJ databases">
        <authorList>
            <person name="Alioto T."/>
            <person name="Alioto T."/>
        </authorList>
    </citation>
    <scope>NUCLEOTIDE SEQUENCE</scope>
</reference>
<feature type="transmembrane region" description="Helical" evidence="5">
    <location>
        <begin position="163"/>
        <end position="183"/>
    </location>
</feature>
<dbReference type="Proteomes" id="UP000596742">
    <property type="component" value="Unassembled WGS sequence"/>
</dbReference>
<evidence type="ECO:0000256" key="4">
    <source>
        <dbReference type="ARBA" id="ARBA00023136"/>
    </source>
</evidence>
<evidence type="ECO:0000256" key="5">
    <source>
        <dbReference type="SAM" id="Phobius"/>
    </source>
</evidence>
<dbReference type="PANTHER" id="PTHR21576">
    <property type="entry name" value="UNCHARACTERIZED NODULIN-LIKE PROTEIN"/>
    <property type="match status" value="1"/>
</dbReference>
<feature type="transmembrane region" description="Helical" evidence="5">
    <location>
        <begin position="327"/>
        <end position="346"/>
    </location>
</feature>
<feature type="transmembrane region" description="Helical" evidence="5">
    <location>
        <begin position="127"/>
        <end position="151"/>
    </location>
</feature>
<dbReference type="OrthoDB" id="6097892at2759"/>
<keyword evidence="2 5" id="KW-0812">Transmembrane</keyword>
<comment type="subcellular location">
    <subcellularLocation>
        <location evidence="1">Membrane</location>
        <topology evidence="1">Multi-pass membrane protein</topology>
    </subcellularLocation>
</comment>
<feature type="transmembrane region" description="Helical" evidence="5">
    <location>
        <begin position="392"/>
        <end position="412"/>
    </location>
</feature>
<feature type="transmembrane region" description="Helical" evidence="5">
    <location>
        <begin position="298"/>
        <end position="315"/>
    </location>
</feature>
<comment type="caution">
    <text evidence="6">The sequence shown here is derived from an EMBL/GenBank/DDBJ whole genome shotgun (WGS) entry which is preliminary data.</text>
</comment>
<feature type="transmembrane region" description="Helical" evidence="5">
    <location>
        <begin position="95"/>
        <end position="115"/>
    </location>
</feature>
<feature type="transmembrane region" description="Helical" evidence="5">
    <location>
        <begin position="352"/>
        <end position="371"/>
    </location>
</feature>
<evidence type="ECO:0000256" key="1">
    <source>
        <dbReference type="ARBA" id="ARBA00004141"/>
    </source>
</evidence>